<feature type="compositionally biased region" description="Gly residues" evidence="1">
    <location>
        <begin position="1"/>
        <end position="20"/>
    </location>
</feature>
<protein>
    <submittedName>
        <fullName evidence="2">Uncharacterized protein</fullName>
    </submittedName>
</protein>
<accession>A0A6L2JT48</accession>
<proteinExistence type="predicted"/>
<dbReference type="EMBL" id="BKCJ010001266">
    <property type="protein sequence ID" value="GEU40153.1"/>
    <property type="molecule type" value="Genomic_DNA"/>
</dbReference>
<evidence type="ECO:0000256" key="1">
    <source>
        <dbReference type="SAM" id="MobiDB-lite"/>
    </source>
</evidence>
<comment type="caution">
    <text evidence="2">The sequence shown here is derived from an EMBL/GenBank/DDBJ whole genome shotgun (WGS) entry which is preliminary data.</text>
</comment>
<name>A0A6L2JT48_TANCI</name>
<organism evidence="2">
    <name type="scientific">Tanacetum cinerariifolium</name>
    <name type="common">Dalmatian daisy</name>
    <name type="synonym">Chrysanthemum cinerariifolium</name>
    <dbReference type="NCBI Taxonomy" id="118510"/>
    <lineage>
        <taxon>Eukaryota</taxon>
        <taxon>Viridiplantae</taxon>
        <taxon>Streptophyta</taxon>
        <taxon>Embryophyta</taxon>
        <taxon>Tracheophyta</taxon>
        <taxon>Spermatophyta</taxon>
        <taxon>Magnoliopsida</taxon>
        <taxon>eudicotyledons</taxon>
        <taxon>Gunneridae</taxon>
        <taxon>Pentapetalae</taxon>
        <taxon>asterids</taxon>
        <taxon>campanulids</taxon>
        <taxon>Asterales</taxon>
        <taxon>Asteraceae</taxon>
        <taxon>Asteroideae</taxon>
        <taxon>Anthemideae</taxon>
        <taxon>Anthemidinae</taxon>
        <taxon>Tanacetum</taxon>
    </lineage>
</organism>
<sequence>MSGQGRGRGCGSYGGGGRGQGQAPSQPHSLGRGNDHQHRPSTMHAPGAQPVALSSCVPVQQQTPMQYCPAQSMPPCHGVGRRQGIQTVAVMPTDAMRNLFIGTSTPVASVLEAVSDGPKPNHLG</sequence>
<dbReference type="AlphaFoldDB" id="A0A6L2JT48"/>
<evidence type="ECO:0000313" key="2">
    <source>
        <dbReference type="EMBL" id="GEU40153.1"/>
    </source>
</evidence>
<reference evidence="2" key="1">
    <citation type="journal article" date="2019" name="Sci. Rep.">
        <title>Draft genome of Tanacetum cinerariifolium, the natural source of mosquito coil.</title>
        <authorList>
            <person name="Yamashiro T."/>
            <person name="Shiraishi A."/>
            <person name="Satake H."/>
            <person name="Nakayama K."/>
        </authorList>
    </citation>
    <scope>NUCLEOTIDE SEQUENCE</scope>
</reference>
<gene>
    <name evidence="2" type="ORF">Tci_012131</name>
</gene>
<feature type="region of interest" description="Disordered" evidence="1">
    <location>
        <begin position="1"/>
        <end position="49"/>
    </location>
</feature>